<dbReference type="Proteomes" id="UP000886653">
    <property type="component" value="Unassembled WGS sequence"/>
</dbReference>
<accession>A0A9P6T6C8</accession>
<keyword evidence="2" id="KW-1185">Reference proteome</keyword>
<proteinExistence type="predicted"/>
<comment type="caution">
    <text evidence="1">The sequence shown here is derived from an EMBL/GenBank/DDBJ whole genome shotgun (WGS) entry which is preliminary data.</text>
</comment>
<reference evidence="1" key="1">
    <citation type="submission" date="2013-11" db="EMBL/GenBank/DDBJ databases">
        <title>Genome sequence of the fusiform rust pathogen reveals effectors for host alternation and coevolution with pine.</title>
        <authorList>
            <consortium name="DOE Joint Genome Institute"/>
            <person name="Smith K."/>
            <person name="Pendleton A."/>
            <person name="Kubisiak T."/>
            <person name="Anderson C."/>
            <person name="Salamov A."/>
            <person name="Aerts A."/>
            <person name="Riley R."/>
            <person name="Clum A."/>
            <person name="Lindquist E."/>
            <person name="Ence D."/>
            <person name="Campbell M."/>
            <person name="Kronenberg Z."/>
            <person name="Feau N."/>
            <person name="Dhillon B."/>
            <person name="Hamelin R."/>
            <person name="Burleigh J."/>
            <person name="Smith J."/>
            <person name="Yandell M."/>
            <person name="Nelson C."/>
            <person name="Grigoriev I."/>
            <person name="Davis J."/>
        </authorList>
    </citation>
    <scope>NUCLEOTIDE SEQUENCE</scope>
    <source>
        <strain evidence="1">G11</strain>
    </source>
</reference>
<evidence type="ECO:0000313" key="2">
    <source>
        <dbReference type="Proteomes" id="UP000886653"/>
    </source>
</evidence>
<sequence>MSLDLKKQSLSVQSGGGIWALNDTSTSHHMFNDINLFQASTVKKIEGTNDDLN</sequence>
<dbReference type="AlphaFoldDB" id="A0A9P6T6C8"/>
<name>A0A9P6T6C8_9BASI</name>
<protein>
    <submittedName>
        <fullName evidence="1">Uncharacterized protein</fullName>
    </submittedName>
</protein>
<evidence type="ECO:0000313" key="1">
    <source>
        <dbReference type="EMBL" id="KAG0140706.1"/>
    </source>
</evidence>
<dbReference type="EMBL" id="MU167425">
    <property type="protein sequence ID" value="KAG0140706.1"/>
    <property type="molecule type" value="Genomic_DNA"/>
</dbReference>
<gene>
    <name evidence="1" type="ORF">CROQUDRAFT_99756</name>
</gene>
<organism evidence="1 2">
    <name type="scientific">Cronartium quercuum f. sp. fusiforme G11</name>
    <dbReference type="NCBI Taxonomy" id="708437"/>
    <lineage>
        <taxon>Eukaryota</taxon>
        <taxon>Fungi</taxon>
        <taxon>Dikarya</taxon>
        <taxon>Basidiomycota</taxon>
        <taxon>Pucciniomycotina</taxon>
        <taxon>Pucciniomycetes</taxon>
        <taxon>Pucciniales</taxon>
        <taxon>Coleosporiaceae</taxon>
        <taxon>Cronartium</taxon>
    </lineage>
</organism>